<gene>
    <name evidence="1" type="ORF">GJU41_10830</name>
</gene>
<organism evidence="1 2">
    <name type="scientific">Metabacillus idriensis</name>
    <dbReference type="NCBI Taxonomy" id="324768"/>
    <lineage>
        <taxon>Bacteria</taxon>
        <taxon>Bacillati</taxon>
        <taxon>Bacillota</taxon>
        <taxon>Bacilli</taxon>
        <taxon>Bacillales</taxon>
        <taxon>Bacillaceae</taxon>
        <taxon>Metabacillus</taxon>
    </lineage>
</organism>
<dbReference type="AlphaFoldDB" id="A0A6I2MAV6"/>
<name>A0A6I2MAV6_9BACI</name>
<dbReference type="RefSeq" id="WP_070877042.1">
    <property type="nucleotide sequence ID" value="NZ_CAJGAA010000002.1"/>
</dbReference>
<reference evidence="1 2" key="1">
    <citation type="submission" date="2019-11" db="EMBL/GenBank/DDBJ databases">
        <title>Bacillus idriensis genome.</title>
        <authorList>
            <person name="Konopka E.N."/>
            <person name="Newman J.D."/>
        </authorList>
    </citation>
    <scope>NUCLEOTIDE SEQUENCE [LARGE SCALE GENOMIC DNA]</scope>
    <source>
        <strain evidence="1 2">DSM 19097</strain>
    </source>
</reference>
<evidence type="ECO:0000313" key="1">
    <source>
        <dbReference type="EMBL" id="MRX54467.1"/>
    </source>
</evidence>
<comment type="caution">
    <text evidence="1">The sequence shown here is derived from an EMBL/GenBank/DDBJ whole genome shotgun (WGS) entry which is preliminary data.</text>
</comment>
<dbReference type="Proteomes" id="UP000441585">
    <property type="component" value="Unassembled WGS sequence"/>
</dbReference>
<protein>
    <submittedName>
        <fullName evidence="1">Uncharacterized protein</fullName>
    </submittedName>
</protein>
<sequence>MLSKTSSKIFTLFFLVLLIGTMAYLDSFQAHNTETGTFPMAADEEAETAAKEQLLFTVFEDKKIASEVKDGYRVETYQEFEVLKDADGKTVEVKPTENYSYIKYKVE</sequence>
<evidence type="ECO:0000313" key="2">
    <source>
        <dbReference type="Proteomes" id="UP000441585"/>
    </source>
</evidence>
<keyword evidence="2" id="KW-1185">Reference proteome</keyword>
<dbReference type="EMBL" id="WKKF01000002">
    <property type="protein sequence ID" value="MRX54467.1"/>
    <property type="molecule type" value="Genomic_DNA"/>
</dbReference>
<proteinExistence type="predicted"/>
<accession>A0A6I2MAV6</accession>